<sequence>MMVSRSVRLDEREVDGIYDEGREVPWSNLHIPEDDDNDDDRVKDVVVHSPAPMDNDVEMNEPMEVEEEHEPVTAVVPSGVPTTTATQHTPKPPVMSDAMVFRPGPNYRVGDQLHAPLQVTNSKEKPRELTSTHQEPSGQLRLDDRPYNPGDNSIVPYDDSRVSGSERDRSAKRPRVDDDDVLYEVSLAAQDTPRTYKEAVTCDEKEQWLGAIDTDPLYNLLLFATLVASCTGSTSEDTNAKNKSVVAHDLRAETSSAEERNGAQAILTMLETLPDDAMKAKRKAVLNTKTIISRDDALDIKGIFWNALNKRVYFPNNREFEEFPENAKKYIETVFRDVITADLEMIERLQKWTQWIYSQIRNRKRASYGKKFQKLDPLLKRVQEAEIDDYLVHLVLPTLWRDFIKEKKLSGLDNVPTLYHLNPELQEEYKRAFFIYVYEDADRAIQFEKLIQWLRLDPKRKEALAQKLADFEDPPVKRARKTGAFVE</sequence>
<evidence type="ECO:0000313" key="1">
    <source>
        <dbReference type="EMBL" id="KAI9912010.1"/>
    </source>
</evidence>
<dbReference type="Proteomes" id="UP001163321">
    <property type="component" value="Chromosome 5"/>
</dbReference>
<reference evidence="1 2" key="1">
    <citation type="journal article" date="2022" name="bioRxiv">
        <title>The genome of the oomycete Peronosclerospora sorghi, a cosmopolitan pathogen of maize and sorghum, is inflated with dispersed pseudogenes.</title>
        <authorList>
            <person name="Fletcher K."/>
            <person name="Martin F."/>
            <person name="Isakeit T."/>
            <person name="Cavanaugh K."/>
            <person name="Magill C."/>
            <person name="Michelmore R."/>
        </authorList>
    </citation>
    <scope>NUCLEOTIDE SEQUENCE [LARGE SCALE GENOMIC DNA]</scope>
    <source>
        <strain evidence="1">P6</strain>
    </source>
</reference>
<evidence type="ECO:0000313" key="2">
    <source>
        <dbReference type="Proteomes" id="UP001163321"/>
    </source>
</evidence>
<protein>
    <submittedName>
        <fullName evidence="1">Uncharacterized protein</fullName>
    </submittedName>
</protein>
<accession>A0ACC0VZL5</accession>
<gene>
    <name evidence="1" type="ORF">PsorP6_009212</name>
</gene>
<keyword evidence="2" id="KW-1185">Reference proteome</keyword>
<dbReference type="EMBL" id="CM047584">
    <property type="protein sequence ID" value="KAI9912010.1"/>
    <property type="molecule type" value="Genomic_DNA"/>
</dbReference>
<organism evidence="1 2">
    <name type="scientific">Peronosclerospora sorghi</name>
    <dbReference type="NCBI Taxonomy" id="230839"/>
    <lineage>
        <taxon>Eukaryota</taxon>
        <taxon>Sar</taxon>
        <taxon>Stramenopiles</taxon>
        <taxon>Oomycota</taxon>
        <taxon>Peronosporomycetes</taxon>
        <taxon>Peronosporales</taxon>
        <taxon>Peronosporaceae</taxon>
        <taxon>Peronosclerospora</taxon>
    </lineage>
</organism>
<proteinExistence type="predicted"/>
<comment type="caution">
    <text evidence="1">The sequence shown here is derived from an EMBL/GenBank/DDBJ whole genome shotgun (WGS) entry which is preliminary data.</text>
</comment>
<name>A0ACC0VZL5_9STRA</name>